<sequence length="162" mass="18855">MESSSLHSLFQLILAFVLIGAFLVVVALLFYEVFQWRQAIDNHNRSNLEAQMDILESQSSEHIEEIFLRLPEELAGVYLEEQQKERHQREQTIRNLPPPLDYDTYKTTTSITECAICLDEFGSGDLCRLLPLCKHIYHFECINQWLLEELTCPICRSPIVNP</sequence>
<protein>
    <submittedName>
        <fullName evidence="1">Uncharacterized protein</fullName>
    </submittedName>
</protein>
<evidence type="ECO:0000313" key="2">
    <source>
        <dbReference type="Proteomes" id="UP000091857"/>
    </source>
</evidence>
<organism evidence="1 2">
    <name type="scientific">Manihot esculenta</name>
    <name type="common">Cassava</name>
    <name type="synonym">Jatropha manihot</name>
    <dbReference type="NCBI Taxonomy" id="3983"/>
    <lineage>
        <taxon>Eukaryota</taxon>
        <taxon>Viridiplantae</taxon>
        <taxon>Streptophyta</taxon>
        <taxon>Embryophyta</taxon>
        <taxon>Tracheophyta</taxon>
        <taxon>Spermatophyta</taxon>
        <taxon>Magnoliopsida</taxon>
        <taxon>eudicotyledons</taxon>
        <taxon>Gunneridae</taxon>
        <taxon>Pentapetalae</taxon>
        <taxon>rosids</taxon>
        <taxon>fabids</taxon>
        <taxon>Malpighiales</taxon>
        <taxon>Euphorbiaceae</taxon>
        <taxon>Crotonoideae</taxon>
        <taxon>Manihoteae</taxon>
        <taxon>Manihot</taxon>
    </lineage>
</organism>
<name>A0ACB7GCN2_MANES</name>
<proteinExistence type="predicted"/>
<dbReference type="EMBL" id="CM004401">
    <property type="protein sequence ID" value="KAG8638002.1"/>
    <property type="molecule type" value="Genomic_DNA"/>
</dbReference>
<gene>
    <name evidence="1" type="ORF">MANES_15G181700v8</name>
</gene>
<reference evidence="2" key="1">
    <citation type="journal article" date="2016" name="Nat. Biotechnol.">
        <title>Sequencing wild and cultivated cassava and related species reveals extensive interspecific hybridization and genetic diversity.</title>
        <authorList>
            <person name="Bredeson J.V."/>
            <person name="Lyons J.B."/>
            <person name="Prochnik S.E."/>
            <person name="Wu G.A."/>
            <person name="Ha C.M."/>
            <person name="Edsinger-Gonzales E."/>
            <person name="Grimwood J."/>
            <person name="Schmutz J."/>
            <person name="Rabbi I.Y."/>
            <person name="Egesi C."/>
            <person name="Nauluvula P."/>
            <person name="Lebot V."/>
            <person name="Ndunguru J."/>
            <person name="Mkamilo G."/>
            <person name="Bart R.S."/>
            <person name="Setter T.L."/>
            <person name="Gleadow R.M."/>
            <person name="Kulakow P."/>
            <person name="Ferguson M.E."/>
            <person name="Rounsley S."/>
            <person name="Rokhsar D.S."/>
        </authorList>
    </citation>
    <scope>NUCLEOTIDE SEQUENCE [LARGE SCALE GENOMIC DNA]</scope>
    <source>
        <strain evidence="2">cv. AM560-2</strain>
    </source>
</reference>
<evidence type="ECO:0000313" key="1">
    <source>
        <dbReference type="EMBL" id="KAG8638002.1"/>
    </source>
</evidence>
<comment type="caution">
    <text evidence="1">The sequence shown here is derived from an EMBL/GenBank/DDBJ whole genome shotgun (WGS) entry which is preliminary data.</text>
</comment>
<keyword evidence="2" id="KW-1185">Reference proteome</keyword>
<dbReference type="Proteomes" id="UP000091857">
    <property type="component" value="Chromosome 15"/>
</dbReference>
<accession>A0ACB7GCN2</accession>